<keyword evidence="2" id="KW-1185">Reference proteome</keyword>
<evidence type="ECO:0000313" key="1">
    <source>
        <dbReference type="EMBL" id="MCI4389323.1"/>
    </source>
</evidence>
<protein>
    <submittedName>
        <fullName evidence="1">Uncharacterized protein</fullName>
    </submittedName>
</protein>
<organism evidence="1 2">
    <name type="scientific">Pangasianodon gigas</name>
    <name type="common">Mekong giant catfish</name>
    <name type="synonym">Pangasius gigas</name>
    <dbReference type="NCBI Taxonomy" id="30993"/>
    <lineage>
        <taxon>Eukaryota</taxon>
        <taxon>Metazoa</taxon>
        <taxon>Chordata</taxon>
        <taxon>Craniata</taxon>
        <taxon>Vertebrata</taxon>
        <taxon>Euteleostomi</taxon>
        <taxon>Actinopterygii</taxon>
        <taxon>Neopterygii</taxon>
        <taxon>Teleostei</taxon>
        <taxon>Ostariophysi</taxon>
        <taxon>Siluriformes</taxon>
        <taxon>Pangasiidae</taxon>
        <taxon>Pangasianodon</taxon>
    </lineage>
</organism>
<dbReference type="EMBL" id="CM040472">
    <property type="protein sequence ID" value="MCI4389323.1"/>
    <property type="molecule type" value="Genomic_DNA"/>
</dbReference>
<sequence>MPLTKEEGIEIILMAGSGSCRKVEMEFNRKHGKHITHDTVAKPINKFKKTRSVVDQLRSGRPRTSTDEDTADVVLEHIVPYVCTEDLQWKYSQGKHRTEWRGQNSSQYAYLTLT</sequence>
<comment type="caution">
    <text evidence="1">The sequence shown here is derived from an EMBL/GenBank/DDBJ whole genome shotgun (WGS) entry which is preliminary data.</text>
</comment>
<proteinExistence type="predicted"/>
<dbReference type="Proteomes" id="UP000829447">
    <property type="component" value="Linkage Group LG19"/>
</dbReference>
<accession>A0ACC5XDC7</accession>
<reference evidence="1 2" key="1">
    <citation type="journal article" date="2022" name="bioRxiv">
        <title>An ancient truncated duplication of the anti-Mullerian hormone receptor type 2 gene is a potential conserved master sex determinant in the Pangasiidae catfish family.</title>
        <authorList>
            <person name="Wen M."/>
            <person name="Pan Q."/>
            <person name="Jouanno E."/>
            <person name="Montfort J."/>
            <person name="Zahm M."/>
            <person name="Cabau C."/>
            <person name="Klopp C."/>
            <person name="Iampietro C."/>
            <person name="Roques C."/>
            <person name="Bouchez O."/>
            <person name="Castinel A."/>
            <person name="Donnadieu C."/>
            <person name="Parrinello H."/>
            <person name="Poncet C."/>
            <person name="Belmonte E."/>
            <person name="Gautier V."/>
            <person name="Avarre J.-C."/>
            <person name="Dugue R."/>
            <person name="Gustiano R."/>
            <person name="Ha T.T.T."/>
            <person name="Campet M."/>
            <person name="Sriphairoj K."/>
            <person name="Ribolli J."/>
            <person name="de Almeida F.L."/>
            <person name="Desvignes T."/>
            <person name="Postlethwait J.H."/>
            <person name="Bucao C.F."/>
            <person name="Robinson-Rechavi M."/>
            <person name="Bobe J."/>
            <person name="Herpin A."/>
            <person name="Guiguen Y."/>
        </authorList>
    </citation>
    <scope>NUCLEOTIDE SEQUENCE [LARGE SCALE GENOMIC DNA]</scope>
    <source>
        <strain evidence="1">YG-Dec2019</strain>
    </source>
</reference>
<evidence type="ECO:0000313" key="2">
    <source>
        <dbReference type="Proteomes" id="UP000829447"/>
    </source>
</evidence>
<name>A0ACC5XDC7_PANGG</name>
<gene>
    <name evidence="1" type="ORF">PGIGA_G00096670</name>
</gene>